<evidence type="ECO:0000313" key="1">
    <source>
        <dbReference type="EMBL" id="RKD21128.1"/>
    </source>
</evidence>
<proteinExistence type="predicted"/>
<protein>
    <recommendedName>
        <fullName evidence="3">YolD-like family protein</fullName>
    </recommendedName>
</protein>
<accession>A0A419SDF4</accession>
<reference evidence="1 2" key="1">
    <citation type="submission" date="2016-08" db="EMBL/GenBank/DDBJ databases">
        <title>Novel Firmicute Genomes.</title>
        <authorList>
            <person name="Poppleton D.I."/>
            <person name="Gribaldo S."/>
        </authorList>
    </citation>
    <scope>NUCLEOTIDE SEQUENCE [LARGE SCALE GENOMIC DNA]</scope>
    <source>
        <strain evidence="1 2">RAOx-1</strain>
    </source>
</reference>
<evidence type="ECO:0000313" key="2">
    <source>
        <dbReference type="Proteomes" id="UP000284219"/>
    </source>
</evidence>
<gene>
    <name evidence="1" type="ORF">BEP19_15765</name>
</gene>
<dbReference type="RefSeq" id="WP_120191198.1">
    <property type="nucleotide sequence ID" value="NZ_MCHY01000013.1"/>
</dbReference>
<dbReference type="AlphaFoldDB" id="A0A419SDF4"/>
<dbReference type="Pfam" id="PF08863">
    <property type="entry name" value="YolD"/>
    <property type="match status" value="1"/>
</dbReference>
<dbReference type="EMBL" id="MCHY01000013">
    <property type="protein sequence ID" value="RKD21128.1"/>
    <property type="molecule type" value="Genomic_DNA"/>
</dbReference>
<dbReference type="InterPro" id="IPR014962">
    <property type="entry name" value="YolD"/>
</dbReference>
<organism evidence="1 2">
    <name type="scientific">Ammoniphilus oxalaticus</name>
    <dbReference type="NCBI Taxonomy" id="66863"/>
    <lineage>
        <taxon>Bacteria</taxon>
        <taxon>Bacillati</taxon>
        <taxon>Bacillota</taxon>
        <taxon>Bacilli</taxon>
        <taxon>Bacillales</taxon>
        <taxon>Paenibacillaceae</taxon>
        <taxon>Aneurinibacillus group</taxon>
        <taxon>Ammoniphilus</taxon>
    </lineage>
</organism>
<sequence length="84" mass="9740">MSKPSTKSKRPVRDELELEDLANTITEAHQSKDELVLSVWRMSEKIQGRIVKLDSSTKRVHVQGYGDVRKIPFMDILKAERPEY</sequence>
<name>A0A419SDF4_9BACL</name>
<dbReference type="Proteomes" id="UP000284219">
    <property type="component" value="Unassembled WGS sequence"/>
</dbReference>
<dbReference type="OrthoDB" id="2921025at2"/>
<keyword evidence="2" id="KW-1185">Reference proteome</keyword>
<comment type="caution">
    <text evidence="1">The sequence shown here is derived from an EMBL/GenBank/DDBJ whole genome shotgun (WGS) entry which is preliminary data.</text>
</comment>
<evidence type="ECO:0008006" key="3">
    <source>
        <dbReference type="Google" id="ProtNLM"/>
    </source>
</evidence>